<dbReference type="PROSITE" id="PS50109">
    <property type="entry name" value="HIS_KIN"/>
    <property type="match status" value="1"/>
</dbReference>
<dbReference type="Gene3D" id="1.10.287.130">
    <property type="match status" value="1"/>
</dbReference>
<evidence type="ECO:0000256" key="5">
    <source>
        <dbReference type="ARBA" id="ARBA00023012"/>
    </source>
</evidence>
<dbReference type="SUPFAM" id="SSF55874">
    <property type="entry name" value="ATPase domain of HSP90 chaperone/DNA topoisomerase II/histidine kinase"/>
    <property type="match status" value="1"/>
</dbReference>
<comment type="catalytic activity">
    <reaction evidence="1">
        <text>ATP + protein L-histidine = ADP + protein N-phospho-L-histidine.</text>
        <dbReference type="EC" id="2.7.13.3"/>
    </reaction>
</comment>
<evidence type="ECO:0000313" key="7">
    <source>
        <dbReference type="EMBL" id="OKH27759.1"/>
    </source>
</evidence>
<dbReference type="EMBL" id="MRCC01000005">
    <property type="protein sequence ID" value="OKH27759.1"/>
    <property type="molecule type" value="Genomic_DNA"/>
</dbReference>
<dbReference type="EC" id="2.7.13.3" evidence="2"/>
<dbReference type="CDD" id="cd00082">
    <property type="entry name" value="HisKA"/>
    <property type="match status" value="1"/>
</dbReference>
<keyword evidence="3" id="KW-0808">Transferase</keyword>
<protein>
    <recommendedName>
        <fullName evidence="2">histidine kinase</fullName>
        <ecNumber evidence="2">2.7.13.3</ecNumber>
    </recommendedName>
</protein>
<reference evidence="7 8" key="1">
    <citation type="submission" date="2016-11" db="EMBL/GenBank/DDBJ databases">
        <title>Draft Genome Sequences of Nine Cyanobacterial Strains from Diverse Habitats.</title>
        <authorList>
            <person name="Zhu T."/>
            <person name="Hou S."/>
            <person name="Lu X."/>
            <person name="Hess W.R."/>
        </authorList>
    </citation>
    <scope>NUCLEOTIDE SEQUENCE [LARGE SCALE GENOMIC DNA]</scope>
    <source>
        <strain evidence="7 8">5.2 s.c.1</strain>
    </source>
</reference>
<proteinExistence type="predicted"/>
<dbReference type="PANTHER" id="PTHR43711">
    <property type="entry name" value="TWO-COMPONENT HISTIDINE KINASE"/>
    <property type="match status" value="1"/>
</dbReference>
<dbReference type="OrthoDB" id="505938at2"/>
<keyword evidence="8" id="KW-1185">Reference proteome</keyword>
<dbReference type="InterPro" id="IPR005467">
    <property type="entry name" value="His_kinase_dom"/>
</dbReference>
<evidence type="ECO:0000256" key="2">
    <source>
        <dbReference type="ARBA" id="ARBA00012438"/>
    </source>
</evidence>
<dbReference type="SMART" id="SM00388">
    <property type="entry name" value="HisKA"/>
    <property type="match status" value="1"/>
</dbReference>
<dbReference type="AlphaFoldDB" id="A0A1U7HW04"/>
<gene>
    <name evidence="7" type="ORF">NIES1031_07540</name>
</gene>
<evidence type="ECO:0000259" key="6">
    <source>
        <dbReference type="PROSITE" id="PS50109"/>
    </source>
</evidence>
<evidence type="ECO:0000256" key="1">
    <source>
        <dbReference type="ARBA" id="ARBA00000085"/>
    </source>
</evidence>
<dbReference type="InterPro" id="IPR050736">
    <property type="entry name" value="Sensor_HK_Regulatory"/>
</dbReference>
<dbReference type="GO" id="GO:0000155">
    <property type="term" value="F:phosphorelay sensor kinase activity"/>
    <property type="evidence" value="ECO:0007669"/>
    <property type="project" value="InterPro"/>
</dbReference>
<dbReference type="RefSeq" id="WP_073548842.1">
    <property type="nucleotide sequence ID" value="NZ_CAWMVK010000039.1"/>
</dbReference>
<keyword evidence="5" id="KW-0902">Two-component regulatory system</keyword>
<accession>A0A1U7HW04</accession>
<dbReference type="InterPro" id="IPR036890">
    <property type="entry name" value="HATPase_C_sf"/>
</dbReference>
<dbReference type="Pfam" id="PF00512">
    <property type="entry name" value="HisKA"/>
    <property type="match status" value="1"/>
</dbReference>
<feature type="domain" description="Histidine kinase" evidence="6">
    <location>
        <begin position="76"/>
        <end position="302"/>
    </location>
</feature>
<evidence type="ECO:0000256" key="3">
    <source>
        <dbReference type="ARBA" id="ARBA00022679"/>
    </source>
</evidence>
<dbReference type="Proteomes" id="UP000185984">
    <property type="component" value="Unassembled WGS sequence"/>
</dbReference>
<dbReference type="InterPro" id="IPR003661">
    <property type="entry name" value="HisK_dim/P_dom"/>
</dbReference>
<evidence type="ECO:0000256" key="4">
    <source>
        <dbReference type="ARBA" id="ARBA00022777"/>
    </source>
</evidence>
<dbReference type="SUPFAM" id="SSF47384">
    <property type="entry name" value="Homodimeric domain of signal transducing histidine kinase"/>
    <property type="match status" value="1"/>
</dbReference>
<keyword evidence="4" id="KW-0418">Kinase</keyword>
<dbReference type="InterPro" id="IPR036097">
    <property type="entry name" value="HisK_dim/P_sf"/>
</dbReference>
<name>A0A1U7HW04_9CHRO</name>
<dbReference type="PANTHER" id="PTHR43711:SF26">
    <property type="entry name" value="SENSOR HISTIDINE KINASE RCSC"/>
    <property type="match status" value="1"/>
</dbReference>
<evidence type="ECO:0000313" key="8">
    <source>
        <dbReference type="Proteomes" id="UP000185984"/>
    </source>
</evidence>
<comment type="caution">
    <text evidence="7">The sequence shown here is derived from an EMBL/GenBank/DDBJ whole genome shotgun (WGS) entry which is preliminary data.</text>
</comment>
<dbReference type="Gene3D" id="3.30.565.10">
    <property type="entry name" value="Histidine kinase-like ATPase, C-terminal domain"/>
    <property type="match status" value="1"/>
</dbReference>
<dbReference type="STRING" id="247279.NIES1031_07540"/>
<organism evidence="7 8">
    <name type="scientific">Chroogloeocystis siderophila 5.2 s.c.1</name>
    <dbReference type="NCBI Taxonomy" id="247279"/>
    <lineage>
        <taxon>Bacteria</taxon>
        <taxon>Bacillati</taxon>
        <taxon>Cyanobacteriota</taxon>
        <taxon>Cyanophyceae</taxon>
        <taxon>Oscillatoriophycideae</taxon>
        <taxon>Chroococcales</taxon>
        <taxon>Chroococcaceae</taxon>
        <taxon>Chroogloeocystis</taxon>
    </lineage>
</organism>
<sequence>MTSWMNWVYLAFGLGLGLGSRRIAQAFGNKLAKTPLHSSSSVIDTDTQIVLKLQQTQIAYHLVRELSQFKAGFLVRTAHELRSPLNSLIGLHQLILSDLCDNPAEEREFVAQAHQLALKLVKLLDEILDVARIENSSNHLEIQPLQLTAVIEEIAHLTQTVAADRSIKIQVSPADPEIYILADPQWLRLVLLNLVDICIPKMEAGSITISSQTSLDTESVDIFFDVPLPIDTWSEPLDAMQFEQQISTTVAADNHTLSAGCKLLLNQTVLELMQAKLSFLPIARDVDVAQSTRIQVTIPLVIPEAEFLE</sequence>